<dbReference type="KEGG" id="mjl:Mjls_2480"/>
<organism evidence="1">
    <name type="scientific">Mycobacterium sp. (strain JLS)</name>
    <dbReference type="NCBI Taxonomy" id="164757"/>
    <lineage>
        <taxon>Bacteria</taxon>
        <taxon>Bacillati</taxon>
        <taxon>Actinomycetota</taxon>
        <taxon>Actinomycetes</taxon>
        <taxon>Mycobacteriales</taxon>
        <taxon>Mycobacteriaceae</taxon>
        <taxon>Mycobacterium</taxon>
    </lineage>
</organism>
<dbReference type="AlphaFoldDB" id="A0A5Q5CGG7"/>
<evidence type="ECO:0000313" key="1">
    <source>
        <dbReference type="EMBL" id="ABN98264.1"/>
    </source>
</evidence>
<dbReference type="InterPro" id="IPR038396">
    <property type="entry name" value="SpoIIAA-like_sf"/>
</dbReference>
<dbReference type="EMBL" id="CP000580">
    <property type="protein sequence ID" value="ABN98264.1"/>
    <property type="molecule type" value="Genomic_DNA"/>
</dbReference>
<evidence type="ECO:0008006" key="2">
    <source>
        <dbReference type="Google" id="ProtNLM"/>
    </source>
</evidence>
<dbReference type="Pfam" id="PF11964">
    <property type="entry name" value="SpoIIAA-like"/>
    <property type="match status" value="1"/>
</dbReference>
<proteinExistence type="predicted"/>
<name>A0A5Q5CGG7_MYCSJ</name>
<gene>
    <name evidence="1" type="ordered locus">Mjls_2480</name>
</gene>
<sequence>MRKPARLVEHHSAFKRIAIVTDMDWVTHTLHLLAWMVAGEVRLFGLADLERAKQWAAG</sequence>
<dbReference type="Gene3D" id="3.40.50.10600">
    <property type="entry name" value="SpoIIaa-like domains"/>
    <property type="match status" value="1"/>
</dbReference>
<dbReference type="InterPro" id="IPR036513">
    <property type="entry name" value="STAS_dom_sf"/>
</dbReference>
<dbReference type="InterPro" id="IPR021866">
    <property type="entry name" value="SpoIIAA-like"/>
</dbReference>
<dbReference type="SUPFAM" id="SSF52091">
    <property type="entry name" value="SpoIIaa-like"/>
    <property type="match status" value="1"/>
</dbReference>
<accession>A0A5Q5CGG7</accession>
<protein>
    <recommendedName>
        <fullName evidence="2">STAS/SEC14 domain-containing protein</fullName>
    </recommendedName>
</protein>
<reference evidence="1" key="1">
    <citation type="submission" date="2007-02" db="EMBL/GenBank/DDBJ databases">
        <title>Complete sequence of Mycobacterium sp. JLS.</title>
        <authorList>
            <consortium name="US DOE Joint Genome Institute"/>
            <person name="Copeland A."/>
            <person name="Lucas S."/>
            <person name="Lapidus A."/>
            <person name="Barry K."/>
            <person name="Detter J.C."/>
            <person name="Glavina del Rio T."/>
            <person name="Hammon N."/>
            <person name="Israni S."/>
            <person name="Dalin E."/>
            <person name="Tice H."/>
            <person name="Pitluck S."/>
            <person name="Chain P."/>
            <person name="Malfatti S."/>
            <person name="Shin M."/>
            <person name="Vergez L."/>
            <person name="Schmutz J."/>
            <person name="Larimer F."/>
            <person name="Land M."/>
            <person name="Hauser L."/>
            <person name="Kyrpides N."/>
            <person name="Mikhailova N."/>
            <person name="Miller C.D."/>
            <person name="Anderson A.J."/>
            <person name="Sims R.C."/>
            <person name="Richardson P."/>
        </authorList>
    </citation>
    <scope>NUCLEOTIDE SEQUENCE [LARGE SCALE GENOMIC DNA]</scope>
    <source>
        <strain evidence="1">JLS</strain>
    </source>
</reference>